<dbReference type="RefSeq" id="WP_006255931.1">
    <property type="nucleotide sequence ID" value="NZ_GG700643.1"/>
</dbReference>
<name>C9LIU8_9BACT</name>
<dbReference type="STRING" id="626522.GCWU000325_02157"/>
<reference evidence="1" key="1">
    <citation type="submission" date="2009-09" db="EMBL/GenBank/DDBJ databases">
        <authorList>
            <person name="Weinstock G."/>
            <person name="Sodergren E."/>
            <person name="Clifton S."/>
            <person name="Fulton L."/>
            <person name="Fulton B."/>
            <person name="Courtney L."/>
            <person name="Fronick C."/>
            <person name="Harrison M."/>
            <person name="Strong C."/>
            <person name="Farmer C."/>
            <person name="Delahaunty K."/>
            <person name="Markovic C."/>
            <person name="Hall O."/>
            <person name="Minx P."/>
            <person name="Tomlinson C."/>
            <person name="Mitreva M."/>
            <person name="Nelson J."/>
            <person name="Hou S."/>
            <person name="Wollam A."/>
            <person name="Pepin K.H."/>
            <person name="Johnson M."/>
            <person name="Bhonagiri V."/>
            <person name="Nash W.E."/>
            <person name="Warren W."/>
            <person name="Chinwalla A."/>
            <person name="Mardis E.R."/>
            <person name="Wilson R.K."/>
        </authorList>
    </citation>
    <scope>NUCLEOTIDE SEQUENCE [LARGE SCALE GENOMIC DNA]</scope>
    <source>
        <strain evidence="1">ATCC 51259</strain>
    </source>
</reference>
<dbReference type="Proteomes" id="UP000003460">
    <property type="component" value="Unassembled WGS sequence"/>
</dbReference>
<evidence type="ECO:0000313" key="2">
    <source>
        <dbReference type="Proteomes" id="UP000003460"/>
    </source>
</evidence>
<sequence length="88" mass="9892">MAFVNEFNKVFNSNPSSTLWGALIFNAAERFFPAQGKQGRRLACGFKALMAHITPPRVDQSNKKGRTFECTLTIKKVCARENKGVRSR</sequence>
<dbReference type="EMBL" id="ACIJ02000023">
    <property type="protein sequence ID" value="EEX70915.1"/>
    <property type="molecule type" value="Genomic_DNA"/>
</dbReference>
<accession>C9LIU8</accession>
<proteinExistence type="predicted"/>
<dbReference type="AlphaFoldDB" id="C9LIU8"/>
<evidence type="ECO:0000313" key="1">
    <source>
        <dbReference type="EMBL" id="EEX70915.1"/>
    </source>
</evidence>
<dbReference type="GeneID" id="84576887"/>
<protein>
    <submittedName>
        <fullName evidence="1">Uncharacterized protein</fullName>
    </submittedName>
</protein>
<organism evidence="1 2">
    <name type="scientific">Alloprevotella tannerae ATCC 51259</name>
    <dbReference type="NCBI Taxonomy" id="626522"/>
    <lineage>
        <taxon>Bacteria</taxon>
        <taxon>Pseudomonadati</taxon>
        <taxon>Bacteroidota</taxon>
        <taxon>Bacteroidia</taxon>
        <taxon>Bacteroidales</taxon>
        <taxon>Prevotellaceae</taxon>
        <taxon>Alloprevotella</taxon>
    </lineage>
</organism>
<comment type="caution">
    <text evidence="1">The sequence shown here is derived from an EMBL/GenBank/DDBJ whole genome shotgun (WGS) entry which is preliminary data.</text>
</comment>
<dbReference type="HOGENOM" id="CLU_2466469_0_0_10"/>
<gene>
    <name evidence="1" type="ORF">GCWU000325_02157</name>
</gene>
<keyword evidence="2" id="KW-1185">Reference proteome</keyword>